<protein>
    <recommendedName>
        <fullName evidence="3">DUF899-domain-containing protein</fullName>
    </recommendedName>
</protein>
<evidence type="ECO:0000313" key="2">
    <source>
        <dbReference type="Proteomes" id="UP000738349"/>
    </source>
</evidence>
<dbReference type="Gene3D" id="3.40.30.10">
    <property type="entry name" value="Glutaredoxin"/>
    <property type="match status" value="1"/>
</dbReference>
<dbReference type="InterPro" id="IPR036249">
    <property type="entry name" value="Thioredoxin-like_sf"/>
</dbReference>
<dbReference type="EMBL" id="JAGMUV010000017">
    <property type="protein sequence ID" value="KAH7131239.1"/>
    <property type="molecule type" value="Genomic_DNA"/>
</dbReference>
<evidence type="ECO:0000313" key="1">
    <source>
        <dbReference type="EMBL" id="KAH7131239.1"/>
    </source>
</evidence>
<keyword evidence="2" id="KW-1185">Reference proteome</keyword>
<evidence type="ECO:0008006" key="3">
    <source>
        <dbReference type="Google" id="ProtNLM"/>
    </source>
</evidence>
<gene>
    <name evidence="1" type="ORF">EDB81DRAFT_728367</name>
</gene>
<comment type="caution">
    <text evidence="1">The sequence shown here is derived from an EMBL/GenBank/DDBJ whole genome shotgun (WGS) entry which is preliminary data.</text>
</comment>
<dbReference type="InterPro" id="IPR010296">
    <property type="entry name" value="DUF899_thioredox"/>
</dbReference>
<dbReference type="SUPFAM" id="SSF52833">
    <property type="entry name" value="Thioredoxin-like"/>
    <property type="match status" value="1"/>
</dbReference>
<name>A0A9P9IUD5_9HYPO</name>
<proteinExistence type="predicted"/>
<dbReference type="Pfam" id="PF05988">
    <property type="entry name" value="DUF899"/>
    <property type="match status" value="1"/>
</dbReference>
<dbReference type="AlphaFoldDB" id="A0A9P9IUD5"/>
<accession>A0A9P9IUD5</accession>
<dbReference type="OrthoDB" id="3503208at2759"/>
<organism evidence="1 2">
    <name type="scientific">Dactylonectria macrodidyma</name>
    <dbReference type="NCBI Taxonomy" id="307937"/>
    <lineage>
        <taxon>Eukaryota</taxon>
        <taxon>Fungi</taxon>
        <taxon>Dikarya</taxon>
        <taxon>Ascomycota</taxon>
        <taxon>Pezizomycotina</taxon>
        <taxon>Sordariomycetes</taxon>
        <taxon>Hypocreomycetidae</taxon>
        <taxon>Hypocreales</taxon>
        <taxon>Nectriaceae</taxon>
        <taxon>Dactylonectria</taxon>
    </lineage>
</organism>
<dbReference type="Proteomes" id="UP000738349">
    <property type="component" value="Unassembled WGS sequence"/>
</dbReference>
<reference evidence="1" key="1">
    <citation type="journal article" date="2021" name="Nat. Commun.">
        <title>Genetic determinants of endophytism in the Arabidopsis root mycobiome.</title>
        <authorList>
            <person name="Mesny F."/>
            <person name="Miyauchi S."/>
            <person name="Thiergart T."/>
            <person name="Pickel B."/>
            <person name="Atanasova L."/>
            <person name="Karlsson M."/>
            <person name="Huettel B."/>
            <person name="Barry K.W."/>
            <person name="Haridas S."/>
            <person name="Chen C."/>
            <person name="Bauer D."/>
            <person name="Andreopoulos W."/>
            <person name="Pangilinan J."/>
            <person name="LaButti K."/>
            <person name="Riley R."/>
            <person name="Lipzen A."/>
            <person name="Clum A."/>
            <person name="Drula E."/>
            <person name="Henrissat B."/>
            <person name="Kohler A."/>
            <person name="Grigoriev I.V."/>
            <person name="Martin F.M."/>
            <person name="Hacquard S."/>
        </authorList>
    </citation>
    <scope>NUCLEOTIDE SEQUENCE</scope>
    <source>
        <strain evidence="1">MPI-CAGE-AT-0147</strain>
    </source>
</reference>
<sequence length="223" mass="25319">MTGKVVSRDEWLTARQALLVKEKELTRANDALAAQLRDLPMVKIDKSYTFEGPGNTKFTLSDLFQGQSQLIVYHFMFPPGDDEGCRGCSHIGESLPDVRHLRLKNTNLVCVSRGDIDKLEAFRKRNEWTWPWYSSGESDFNYDFQATKRTPSDKAEQGSQGLTEDVPGFSVLLKQDGEIYHTYSTFARGGEKVMPTLMLLDITPLGRQIGQYGPAEFKLKHEY</sequence>